<evidence type="ECO:0000313" key="2">
    <source>
        <dbReference type="Proteomes" id="UP001597189"/>
    </source>
</evidence>
<proteinExistence type="predicted"/>
<comment type="caution">
    <text evidence="1">The sequence shown here is derived from an EMBL/GenBank/DDBJ whole genome shotgun (WGS) entry which is preliminary data.</text>
</comment>
<gene>
    <name evidence="1" type="ORF">ACFQ44_05865</name>
</gene>
<dbReference type="Proteomes" id="UP001597189">
    <property type="component" value="Unassembled WGS sequence"/>
</dbReference>
<dbReference type="Pfam" id="PF07852">
    <property type="entry name" value="DUF1642"/>
    <property type="match status" value="1"/>
</dbReference>
<sequence length="138" mass="15867">MYHKTATIQAEQLDGSRELAKKYGIRMMPRATESGMIDTLEGTVVAHYGDWIATGVDGEHWPIADDIFKKTYAELPTIPKSVADWIEKRKHNNPHDLRSTFVFSPYADCSKWCGEWIEFHSEIFARAWLDGYQVEEGK</sequence>
<dbReference type="InterPro" id="IPR012865">
    <property type="entry name" value="DUF1642"/>
</dbReference>
<keyword evidence="2" id="KW-1185">Reference proteome</keyword>
<name>A0ABW4D0W0_9LACO</name>
<dbReference type="EMBL" id="JBHTOD010000004">
    <property type="protein sequence ID" value="MFD1455212.1"/>
    <property type="molecule type" value="Genomic_DNA"/>
</dbReference>
<dbReference type="RefSeq" id="WP_203644929.1">
    <property type="nucleotide sequence ID" value="NZ_BOLN01000004.1"/>
</dbReference>
<accession>A0ABW4D0W0</accession>
<reference evidence="2" key="1">
    <citation type="journal article" date="2019" name="Int. J. Syst. Evol. Microbiol.">
        <title>The Global Catalogue of Microorganisms (GCM) 10K type strain sequencing project: providing services to taxonomists for standard genome sequencing and annotation.</title>
        <authorList>
            <consortium name="The Broad Institute Genomics Platform"/>
            <consortium name="The Broad Institute Genome Sequencing Center for Infectious Disease"/>
            <person name="Wu L."/>
            <person name="Ma J."/>
        </authorList>
    </citation>
    <scope>NUCLEOTIDE SEQUENCE [LARGE SCALE GENOMIC DNA]</scope>
    <source>
        <strain evidence="2">CCM 8979</strain>
    </source>
</reference>
<organism evidence="1 2">
    <name type="scientific">Levilactobacillus lanxiensis</name>
    <dbReference type="NCBI Taxonomy" id="2799568"/>
    <lineage>
        <taxon>Bacteria</taxon>
        <taxon>Bacillati</taxon>
        <taxon>Bacillota</taxon>
        <taxon>Bacilli</taxon>
        <taxon>Lactobacillales</taxon>
        <taxon>Lactobacillaceae</taxon>
        <taxon>Levilactobacillus</taxon>
    </lineage>
</organism>
<evidence type="ECO:0000313" key="1">
    <source>
        <dbReference type="EMBL" id="MFD1455212.1"/>
    </source>
</evidence>
<protein>
    <submittedName>
        <fullName evidence="1">DUF1642 domain-containing protein</fullName>
    </submittedName>
</protein>